<gene>
    <name evidence="3" type="ORF">VW23_006295</name>
</gene>
<organism evidence="3 4">
    <name type="scientific">Devosia insulae DS-56</name>
    <dbReference type="NCBI Taxonomy" id="1116389"/>
    <lineage>
        <taxon>Bacteria</taxon>
        <taxon>Pseudomonadati</taxon>
        <taxon>Pseudomonadota</taxon>
        <taxon>Alphaproteobacteria</taxon>
        <taxon>Hyphomicrobiales</taxon>
        <taxon>Devosiaceae</taxon>
        <taxon>Devosia</taxon>
    </lineage>
</organism>
<dbReference type="RefSeq" id="WP_069912551.1">
    <property type="nucleotide sequence ID" value="NZ_LAJE02000398.1"/>
</dbReference>
<dbReference type="InterPro" id="IPR039374">
    <property type="entry name" value="SIP_fam"/>
</dbReference>
<comment type="similarity">
    <text evidence="1">Belongs to the SIP oxidoreductase family.</text>
</comment>
<evidence type="ECO:0000313" key="3">
    <source>
        <dbReference type="EMBL" id="OEO28142.1"/>
    </source>
</evidence>
<accession>A0A1E5XHS4</accession>
<reference evidence="3 4" key="1">
    <citation type="journal article" date="2015" name="Genome Announc.">
        <title>Genome Assemblies of Three Soil-Associated Devosia species: D. insulae, D. limi, and D. soli.</title>
        <authorList>
            <person name="Hassan Y.I."/>
            <person name="Lepp D."/>
            <person name="Zhou T."/>
        </authorList>
    </citation>
    <scope>NUCLEOTIDE SEQUENCE [LARGE SCALE GENOMIC DNA]</scope>
    <source>
        <strain evidence="3 4">DS-56</strain>
    </source>
</reference>
<dbReference type="InterPro" id="IPR007037">
    <property type="entry name" value="SIP_rossman_dom"/>
</dbReference>
<dbReference type="PROSITE" id="PS51384">
    <property type="entry name" value="FAD_FR"/>
    <property type="match status" value="1"/>
</dbReference>
<protein>
    <submittedName>
        <fullName evidence="3">NADPH-dependent ferric siderophore reductase</fullName>
    </submittedName>
</protein>
<name>A0A1E5XHS4_9HYPH</name>
<sequence>MEVINRSLERIRLETRIRILDVVSVVDLTPHMRRIRLTGPELEGFQSPGHADHIKVFLPSDGKPLPRPERHPDGLVWPDEVAKPFVREYTPRYFDAETLTLDLDFVLHGNGPAAGWAAAARPGDQLMIGGPRGSIRVPEAFDWYFIAGDETALPAIGRRIEELPANKPAIAIIEVPEAADEQRFETGSPVEIHWIHRNGREAGADNLILPAVAEIGFPAGVGFAFVAGEAQMAKALRHHLVARGFNNDYIRAAGYWLRGEAGD</sequence>
<dbReference type="InterPro" id="IPR017938">
    <property type="entry name" value="Riboflavin_synthase-like_b-brl"/>
</dbReference>
<dbReference type="PANTHER" id="PTHR30157">
    <property type="entry name" value="FERRIC REDUCTASE, NADPH-DEPENDENT"/>
    <property type="match status" value="1"/>
</dbReference>
<dbReference type="GO" id="GO:0016491">
    <property type="term" value="F:oxidoreductase activity"/>
    <property type="evidence" value="ECO:0007669"/>
    <property type="project" value="InterPro"/>
</dbReference>
<dbReference type="Pfam" id="PF08021">
    <property type="entry name" value="FAD_binding_9"/>
    <property type="match status" value="1"/>
</dbReference>
<evidence type="ECO:0000259" key="2">
    <source>
        <dbReference type="PROSITE" id="PS51384"/>
    </source>
</evidence>
<dbReference type="Gene3D" id="2.40.30.10">
    <property type="entry name" value="Translation factors"/>
    <property type="match status" value="1"/>
</dbReference>
<dbReference type="InterPro" id="IPR017927">
    <property type="entry name" value="FAD-bd_FR_type"/>
</dbReference>
<keyword evidence="4" id="KW-1185">Reference proteome</keyword>
<feature type="domain" description="FAD-binding FR-type" evidence="2">
    <location>
        <begin position="15"/>
        <end position="138"/>
    </location>
</feature>
<dbReference type="InterPro" id="IPR039261">
    <property type="entry name" value="FNR_nucleotide-bd"/>
</dbReference>
<comment type="caution">
    <text evidence="3">The sequence shown here is derived from an EMBL/GenBank/DDBJ whole genome shotgun (WGS) entry which is preliminary data.</text>
</comment>
<dbReference type="AlphaFoldDB" id="A0A1E5XHS4"/>
<dbReference type="Proteomes" id="UP000095463">
    <property type="component" value="Unassembled WGS sequence"/>
</dbReference>
<dbReference type="SUPFAM" id="SSF63380">
    <property type="entry name" value="Riboflavin synthase domain-like"/>
    <property type="match status" value="1"/>
</dbReference>
<evidence type="ECO:0000256" key="1">
    <source>
        <dbReference type="ARBA" id="ARBA00035644"/>
    </source>
</evidence>
<dbReference type="InterPro" id="IPR013113">
    <property type="entry name" value="SIP_FAD-bd"/>
</dbReference>
<proteinExistence type="inferred from homology"/>
<dbReference type="PANTHER" id="PTHR30157:SF0">
    <property type="entry name" value="NADPH-DEPENDENT FERRIC-CHELATE REDUCTASE"/>
    <property type="match status" value="1"/>
</dbReference>
<dbReference type="Gene3D" id="3.40.50.80">
    <property type="entry name" value="Nucleotide-binding domain of ferredoxin-NADP reductase (FNR) module"/>
    <property type="match status" value="1"/>
</dbReference>
<dbReference type="EMBL" id="LAJE02000398">
    <property type="protein sequence ID" value="OEO28142.1"/>
    <property type="molecule type" value="Genomic_DNA"/>
</dbReference>
<dbReference type="OrthoDB" id="9814826at2"/>
<dbReference type="CDD" id="cd06193">
    <property type="entry name" value="siderophore_interacting"/>
    <property type="match status" value="1"/>
</dbReference>
<evidence type="ECO:0000313" key="4">
    <source>
        <dbReference type="Proteomes" id="UP000095463"/>
    </source>
</evidence>
<dbReference type="Pfam" id="PF04954">
    <property type="entry name" value="SIP"/>
    <property type="match status" value="1"/>
</dbReference>